<dbReference type="AlphaFoldDB" id="A0A8J2K6Z1"/>
<sequence>IVLSCDDLISININRNLWNFDMDYTTA</sequence>
<dbReference type="EMBL" id="CAJVCH010198027">
    <property type="protein sequence ID" value="CAG7730674.1"/>
    <property type="molecule type" value="Genomic_DNA"/>
</dbReference>
<feature type="non-terminal residue" evidence="1">
    <location>
        <position position="1"/>
    </location>
</feature>
<name>A0A8J2K6Z1_9HEXA</name>
<evidence type="ECO:0000313" key="1">
    <source>
        <dbReference type="EMBL" id="CAG7730674.1"/>
    </source>
</evidence>
<accession>A0A8J2K6Z1</accession>
<gene>
    <name evidence="1" type="ORF">AFUS01_LOCUS19298</name>
</gene>
<evidence type="ECO:0000313" key="2">
    <source>
        <dbReference type="Proteomes" id="UP000708208"/>
    </source>
</evidence>
<comment type="caution">
    <text evidence="1">The sequence shown here is derived from an EMBL/GenBank/DDBJ whole genome shotgun (WGS) entry which is preliminary data.</text>
</comment>
<proteinExistence type="predicted"/>
<keyword evidence="2" id="KW-1185">Reference proteome</keyword>
<reference evidence="1" key="1">
    <citation type="submission" date="2021-06" db="EMBL/GenBank/DDBJ databases">
        <authorList>
            <person name="Hodson N. C."/>
            <person name="Mongue J. A."/>
            <person name="Jaron S. K."/>
        </authorList>
    </citation>
    <scope>NUCLEOTIDE SEQUENCE</scope>
</reference>
<dbReference type="Proteomes" id="UP000708208">
    <property type="component" value="Unassembled WGS sequence"/>
</dbReference>
<organism evidence="1 2">
    <name type="scientific">Allacma fusca</name>
    <dbReference type="NCBI Taxonomy" id="39272"/>
    <lineage>
        <taxon>Eukaryota</taxon>
        <taxon>Metazoa</taxon>
        <taxon>Ecdysozoa</taxon>
        <taxon>Arthropoda</taxon>
        <taxon>Hexapoda</taxon>
        <taxon>Collembola</taxon>
        <taxon>Symphypleona</taxon>
        <taxon>Sminthuridae</taxon>
        <taxon>Allacma</taxon>
    </lineage>
</organism>
<protein>
    <submittedName>
        <fullName evidence="1">Uncharacterized protein</fullName>
    </submittedName>
</protein>